<keyword evidence="3" id="KW-1185">Reference proteome</keyword>
<evidence type="ECO:0008006" key="4">
    <source>
        <dbReference type="Google" id="ProtNLM"/>
    </source>
</evidence>
<feature type="region of interest" description="Disordered" evidence="1">
    <location>
        <begin position="1"/>
        <end position="44"/>
    </location>
</feature>
<dbReference type="Proteomes" id="UP000276899">
    <property type="component" value="Chromosome"/>
</dbReference>
<evidence type="ECO:0000313" key="3">
    <source>
        <dbReference type="Proteomes" id="UP000276899"/>
    </source>
</evidence>
<evidence type="ECO:0000256" key="1">
    <source>
        <dbReference type="SAM" id="MobiDB-lite"/>
    </source>
</evidence>
<proteinExistence type="predicted"/>
<evidence type="ECO:0000313" key="2">
    <source>
        <dbReference type="EMBL" id="VEG73793.1"/>
    </source>
</evidence>
<accession>A0A3S4WIQ8</accession>
<dbReference type="KEGG" id="asla:NCTC11923_00405"/>
<organism evidence="2 3">
    <name type="scientific">Actinomyces slackii</name>
    <dbReference type="NCBI Taxonomy" id="52774"/>
    <lineage>
        <taxon>Bacteria</taxon>
        <taxon>Bacillati</taxon>
        <taxon>Actinomycetota</taxon>
        <taxon>Actinomycetes</taxon>
        <taxon>Actinomycetales</taxon>
        <taxon>Actinomycetaceae</taxon>
        <taxon>Actinomyces</taxon>
    </lineage>
</organism>
<gene>
    <name evidence="2" type="ORF">NCTC11923_00405</name>
</gene>
<reference evidence="2 3" key="1">
    <citation type="submission" date="2018-12" db="EMBL/GenBank/DDBJ databases">
        <authorList>
            <consortium name="Pathogen Informatics"/>
        </authorList>
    </citation>
    <scope>NUCLEOTIDE SEQUENCE [LARGE SCALE GENOMIC DNA]</scope>
    <source>
        <strain evidence="2 3">NCTC11923</strain>
    </source>
</reference>
<name>A0A3S4WIQ8_9ACTO</name>
<protein>
    <recommendedName>
        <fullName evidence="4">PKD domain-containing protein</fullName>
    </recommendedName>
</protein>
<dbReference type="AlphaFoldDB" id="A0A3S4WIQ8"/>
<dbReference type="EMBL" id="LR134363">
    <property type="protein sequence ID" value="VEG73793.1"/>
    <property type="molecule type" value="Genomic_DNA"/>
</dbReference>
<sequence>MMSVDGSGDEITITGEESVVYEEPAASAPSAESGSGPSDGGGAVVVETQQSSCDDRGAGADACRLGELLARATGPAPAPAQAAPGGGGRVVVSVHDLAALSLSGSGITRQPPGPQVLSTKPFIVYTSSATRTYTAQILGRAVTIETTPISYLWDFGDGVYLSTTDPGAAWPDHTVWHDYTTTHTQIHTTLTTTWRARYQPAGASAWRPIPGTLTTTETTTAYDVVRTITYLTDDAEEQREH</sequence>
<feature type="compositionally biased region" description="Low complexity" evidence="1">
    <location>
        <begin position="22"/>
        <end position="36"/>
    </location>
</feature>